<dbReference type="KEGG" id="pacr:FXN63_00355"/>
<sequence>MLHLNFKPGRMAAAVALAMGLVTGLGMAGGAAQAQTVNAVMHASLRALDPNITTAYIVRNYAYMVYDTLLALDADNKVQPQMVDSWTVSPDGKAYTFKLRDGLLWHDNTPVTAEDCVASLKRWSGQDKLGQMMNTMLDQMTVVDAKTFTLSFKEPTAIALQALSKPSGVAPFMMPKRLADTPPGEPIKEAMGSGPFAFVASEYKPGVQAVFEKFKGYVPRKELASGLAGGKVVKVDRVKWIAMPDAMTSVNALMGGEVDFIEDVPMDLMPMLEGSKDIVLTEYKQQGMQNIARLNASQSPFNNKLVRQAALTAMSQKNVLQAQVGNPKYFQVCGAVLGCGTALSSDVDGDKAAPGNIAKAKELLKEAKYDGTPVVILHPTDVAALAAMPPVYAQALRQAGFTVQMQAMDWATVTVRRASKEPASSGGWGIFSTYNTLVDVANPLGSITVAANGAAGWFGWYDVPAIEAVRAKMARTADLAEQKKLAIELQKLVLDEVLIVPLGERSVVTAKRKGTDNQVVASVPVFWNMTKAGK</sequence>
<evidence type="ECO:0000256" key="1">
    <source>
        <dbReference type="ARBA" id="ARBA00005695"/>
    </source>
</evidence>
<keyword evidence="2 3" id="KW-0732">Signal</keyword>
<dbReference type="AlphaFoldDB" id="A0A5C0AT50"/>
<dbReference type="GO" id="GO:0015833">
    <property type="term" value="P:peptide transport"/>
    <property type="evidence" value="ECO:0007669"/>
    <property type="project" value="TreeGrafter"/>
</dbReference>
<comment type="similarity">
    <text evidence="1">Belongs to the bacterial solute-binding protein 5 family.</text>
</comment>
<dbReference type="EMBL" id="CP043046">
    <property type="protein sequence ID" value="QEI04453.1"/>
    <property type="molecule type" value="Genomic_DNA"/>
</dbReference>
<evidence type="ECO:0000313" key="6">
    <source>
        <dbReference type="Proteomes" id="UP000325161"/>
    </source>
</evidence>
<name>A0A5C0AT50_9BURK</name>
<evidence type="ECO:0000259" key="4">
    <source>
        <dbReference type="Pfam" id="PF00496"/>
    </source>
</evidence>
<dbReference type="GO" id="GO:1904680">
    <property type="term" value="F:peptide transmembrane transporter activity"/>
    <property type="evidence" value="ECO:0007669"/>
    <property type="project" value="TreeGrafter"/>
</dbReference>
<evidence type="ECO:0000256" key="3">
    <source>
        <dbReference type="SAM" id="SignalP"/>
    </source>
</evidence>
<reference evidence="5 6" key="1">
    <citation type="submission" date="2019-08" db="EMBL/GenBank/DDBJ databases">
        <title>Amphibian skin-associated Pigmentiphaga: genome sequence and occurrence across geography and hosts.</title>
        <authorList>
            <person name="Bletz M.C."/>
            <person name="Bunk B."/>
            <person name="Sproeer C."/>
            <person name="Biwer P."/>
            <person name="Reiter S."/>
            <person name="Rabemananjara F.C.E."/>
            <person name="Schulz S."/>
            <person name="Overmann J."/>
            <person name="Vences M."/>
        </authorList>
    </citation>
    <scope>NUCLEOTIDE SEQUENCE [LARGE SCALE GENOMIC DNA]</scope>
    <source>
        <strain evidence="5 6">Mada1488</strain>
    </source>
</reference>
<dbReference type="PIRSF" id="PIRSF002741">
    <property type="entry name" value="MppA"/>
    <property type="match status" value="1"/>
</dbReference>
<accession>A0A5C0AT50</accession>
<dbReference type="Gene3D" id="3.10.105.10">
    <property type="entry name" value="Dipeptide-binding Protein, Domain 3"/>
    <property type="match status" value="1"/>
</dbReference>
<evidence type="ECO:0000256" key="2">
    <source>
        <dbReference type="ARBA" id="ARBA00022729"/>
    </source>
</evidence>
<dbReference type="PANTHER" id="PTHR30290:SF38">
    <property type="entry name" value="D,D-DIPEPTIDE-BINDING PERIPLASMIC PROTEIN DDPA-RELATED"/>
    <property type="match status" value="1"/>
</dbReference>
<dbReference type="SUPFAM" id="SSF53850">
    <property type="entry name" value="Periplasmic binding protein-like II"/>
    <property type="match status" value="1"/>
</dbReference>
<protein>
    <submittedName>
        <fullName evidence="5">ABC transporter substrate-binding protein</fullName>
    </submittedName>
</protein>
<feature type="domain" description="Solute-binding protein family 5" evidence="4">
    <location>
        <begin position="77"/>
        <end position="430"/>
    </location>
</feature>
<dbReference type="InterPro" id="IPR030678">
    <property type="entry name" value="Peptide/Ni-bd"/>
</dbReference>
<dbReference type="InterPro" id="IPR000914">
    <property type="entry name" value="SBP_5_dom"/>
</dbReference>
<dbReference type="Pfam" id="PF00496">
    <property type="entry name" value="SBP_bac_5"/>
    <property type="match status" value="1"/>
</dbReference>
<proteinExistence type="inferred from homology"/>
<feature type="chain" id="PRO_5023057443" evidence="3">
    <location>
        <begin position="29"/>
        <end position="534"/>
    </location>
</feature>
<organism evidence="5 6">
    <name type="scientific">Pigmentiphaga aceris</name>
    <dbReference type="NCBI Taxonomy" id="1940612"/>
    <lineage>
        <taxon>Bacteria</taxon>
        <taxon>Pseudomonadati</taxon>
        <taxon>Pseudomonadota</taxon>
        <taxon>Betaproteobacteria</taxon>
        <taxon>Burkholderiales</taxon>
        <taxon>Alcaligenaceae</taxon>
        <taxon>Pigmentiphaga</taxon>
    </lineage>
</organism>
<feature type="signal peptide" evidence="3">
    <location>
        <begin position="1"/>
        <end position="28"/>
    </location>
</feature>
<dbReference type="Gene3D" id="3.90.76.10">
    <property type="entry name" value="Dipeptide-binding Protein, Domain 1"/>
    <property type="match status" value="1"/>
</dbReference>
<gene>
    <name evidence="5" type="ORF">FXN63_00355</name>
</gene>
<dbReference type="InterPro" id="IPR039424">
    <property type="entry name" value="SBP_5"/>
</dbReference>
<dbReference type="OrthoDB" id="9801799at2"/>
<dbReference type="GO" id="GO:0043190">
    <property type="term" value="C:ATP-binding cassette (ABC) transporter complex"/>
    <property type="evidence" value="ECO:0007669"/>
    <property type="project" value="InterPro"/>
</dbReference>
<dbReference type="PANTHER" id="PTHR30290">
    <property type="entry name" value="PERIPLASMIC BINDING COMPONENT OF ABC TRANSPORTER"/>
    <property type="match status" value="1"/>
</dbReference>
<dbReference type="CDD" id="cd08502">
    <property type="entry name" value="PBP2_NikA_DppA_OppA_like_16"/>
    <property type="match status" value="1"/>
</dbReference>
<dbReference type="Proteomes" id="UP000325161">
    <property type="component" value="Chromosome"/>
</dbReference>
<dbReference type="Gene3D" id="3.40.190.10">
    <property type="entry name" value="Periplasmic binding protein-like II"/>
    <property type="match status" value="1"/>
</dbReference>
<keyword evidence="6" id="KW-1185">Reference proteome</keyword>
<dbReference type="GO" id="GO:0030288">
    <property type="term" value="C:outer membrane-bounded periplasmic space"/>
    <property type="evidence" value="ECO:0007669"/>
    <property type="project" value="UniProtKB-ARBA"/>
</dbReference>
<evidence type="ECO:0000313" key="5">
    <source>
        <dbReference type="EMBL" id="QEI04453.1"/>
    </source>
</evidence>